<name>A0A223VZG8_9CAUD</name>
<dbReference type="EMBL" id="MF403005">
    <property type="protein sequence ID" value="ASV44560.1"/>
    <property type="molecule type" value="Genomic_DNA"/>
</dbReference>
<feature type="region of interest" description="Disordered" evidence="1">
    <location>
        <begin position="1"/>
        <end position="20"/>
    </location>
</feature>
<proteinExistence type="predicted"/>
<dbReference type="KEGG" id="vg:54981984"/>
<dbReference type="RefSeq" id="YP_009791796.1">
    <property type="nucleotide sequence ID" value="NC_047845.1"/>
</dbReference>
<keyword evidence="4" id="KW-1185">Reference proteome</keyword>
<dbReference type="GeneID" id="54981984"/>
<evidence type="ECO:0000313" key="3">
    <source>
        <dbReference type="EMBL" id="ASV44560.1"/>
    </source>
</evidence>
<dbReference type="InterPro" id="IPR044038">
    <property type="entry name" value="dATP/dGTP_diPOhydrolase_N"/>
</dbReference>
<evidence type="ECO:0000259" key="2">
    <source>
        <dbReference type="Pfam" id="PF18909"/>
    </source>
</evidence>
<sequence>MTSGKDRQAKADGGKGDPTLLQRDFAPALYLVQRALDYGLIKYERGSWRKVEHERWDAAQRRHQQKLDMFEGKDDESDLPHRAHQIAGLIIMFQLEVEKAAKEMGKSVLEVATILGEFKPPPQDHKAVHEAVDAAIPKMKTSGRKRWTNVRDAEVGDWVRAKSNYRSPVHEKHILFSGKEYKVLATGPWSIMAKDERGTRVWFDKAYFY</sequence>
<feature type="compositionally biased region" description="Basic and acidic residues" evidence="1">
    <location>
        <begin position="1"/>
        <end position="15"/>
    </location>
</feature>
<evidence type="ECO:0000256" key="1">
    <source>
        <dbReference type="SAM" id="MobiDB-lite"/>
    </source>
</evidence>
<dbReference type="Proteomes" id="UP000223042">
    <property type="component" value="Segment"/>
</dbReference>
<accession>A0A223VZG8</accession>
<organism evidence="3 4">
    <name type="scientific">Agrobacterium phage Atu_ph02</name>
    <dbReference type="NCBI Taxonomy" id="2024261"/>
    <lineage>
        <taxon>Viruses</taxon>
        <taxon>Duplodnaviria</taxon>
        <taxon>Heunggongvirae</taxon>
        <taxon>Uroviricota</taxon>
        <taxon>Caudoviricetes</taxon>
        <taxon>Autographivirales</taxon>
        <taxon>Dunnvirinae</taxon>
        <taxon>Atuphduovirus</taxon>
        <taxon>Atuphduovirus atuph02</taxon>
    </lineage>
</organism>
<protein>
    <recommendedName>
        <fullName evidence="2">dATP/dGTP diphosphohydrolase N-terminal domain-containing protein</fullName>
    </recommendedName>
</protein>
<feature type="domain" description="dATP/dGTP diphosphohydrolase N-terminal" evidence="2">
    <location>
        <begin position="7"/>
        <end position="99"/>
    </location>
</feature>
<reference evidence="4" key="1">
    <citation type="submission" date="2017-06" db="EMBL/GenBank/DDBJ databases">
        <authorList>
            <person name="Spollen W.G."/>
            <person name="Givan S.A."/>
            <person name="Brown P.B."/>
            <person name="Attai H."/>
        </authorList>
    </citation>
    <scope>NUCLEOTIDE SEQUENCE [LARGE SCALE GENOMIC DNA]</scope>
</reference>
<evidence type="ECO:0000313" key="4">
    <source>
        <dbReference type="Proteomes" id="UP000223042"/>
    </source>
</evidence>
<dbReference type="Pfam" id="PF18909">
    <property type="entry name" value="dGTP_diPhyd_N"/>
    <property type="match status" value="1"/>
</dbReference>